<feature type="signal peptide" evidence="1">
    <location>
        <begin position="1"/>
        <end position="21"/>
    </location>
</feature>
<evidence type="ECO:0000313" key="2">
    <source>
        <dbReference type="EMBL" id="BAP54801.1"/>
    </source>
</evidence>
<dbReference type="PANTHER" id="PTHR35399">
    <property type="entry name" value="SLR8030 PROTEIN"/>
    <property type="match status" value="1"/>
</dbReference>
<evidence type="ECO:0000313" key="3">
    <source>
        <dbReference type="Proteomes" id="UP000031623"/>
    </source>
</evidence>
<dbReference type="PANTHER" id="PTHR35399:SF2">
    <property type="entry name" value="DUF839 DOMAIN-CONTAINING PROTEIN"/>
    <property type="match status" value="1"/>
</dbReference>
<evidence type="ECO:0000256" key="1">
    <source>
        <dbReference type="SAM" id="SignalP"/>
    </source>
</evidence>
<evidence type="ECO:0008006" key="4">
    <source>
        <dbReference type="Google" id="ProtNLM"/>
    </source>
</evidence>
<dbReference type="Proteomes" id="UP000031623">
    <property type="component" value="Chromosome"/>
</dbReference>
<dbReference type="KEGG" id="tig:THII_0504"/>
<feature type="chain" id="PRO_5001853403" description="Alkaline phosphatase" evidence="1">
    <location>
        <begin position="22"/>
        <end position="588"/>
    </location>
</feature>
<dbReference type="Pfam" id="PF05787">
    <property type="entry name" value="PhoX"/>
    <property type="match status" value="1"/>
</dbReference>
<keyword evidence="3" id="KW-1185">Reference proteome</keyword>
<dbReference type="OrthoDB" id="9801383at2"/>
<dbReference type="EMBL" id="AP014633">
    <property type="protein sequence ID" value="BAP54801.1"/>
    <property type="molecule type" value="Genomic_DNA"/>
</dbReference>
<dbReference type="AlphaFoldDB" id="A0A090BUB2"/>
<proteinExistence type="predicted"/>
<dbReference type="HOGENOM" id="CLU_018525_0_0_6"/>
<reference evidence="2 3" key="1">
    <citation type="journal article" date="2014" name="ISME J.">
        <title>Ecophysiology of Thioploca ingrica as revealed by the complete genome sequence supplemented with proteomic evidence.</title>
        <authorList>
            <person name="Kojima H."/>
            <person name="Ogura Y."/>
            <person name="Yamamoto N."/>
            <person name="Togashi T."/>
            <person name="Mori H."/>
            <person name="Watanabe T."/>
            <person name="Nemoto F."/>
            <person name="Kurokawa K."/>
            <person name="Hayashi T."/>
            <person name="Fukui M."/>
        </authorList>
    </citation>
    <scope>NUCLEOTIDE SEQUENCE [LARGE SCALE GENOMIC DNA]</scope>
</reference>
<dbReference type="InterPro" id="IPR008557">
    <property type="entry name" value="PhoX"/>
</dbReference>
<sequence>MTTLNQLLSISFMLIIVSATAAQSTFEFKSVKVPETDAEKRAILVAKEVRIADKSYPIDFHTLLRSGNSVGKGIFGLLVDAKGNPLKSAEGQPEISNKNDFSSLIPIGKKLFMISHFEDLPGALYLTELKQDLTNGQLTAINTQFMDVSEIHGIWLPCAGSVTAWNTHLGSEEYEPDARTLNLTTREVTHFGYMARYYGGNLLALNPYDYGFVIEVQLLNEQSDYSVKKHYAMGRRSLELAYVMPDNKTVYLTDDGSNNGLYLFLADKPADLSAGTLYAMKWQQTGAQQGGQANLEWIKLGQATDQQIQSYLAQKITFNAIFDTQIPTANQACPESFQSINTTVGQECLKVKPNMATAAAHLETRRYAAMMGATTELRKLEGMTLDSATNTLYVAITEIALGMENHQKQGQSNDQYDQGGANHIQLPFNRCGGIYALNLVTDNEIGSHYVAKNIKGLVMGKMIQANEKASTKPTADHNQCDLESIANPDNITAISGYNTLIIGEDTKEGHQNDMVWAYNLTTHHLTRIQTTPYGSETTSIYFYPNLNGFGYLMSVIPHPYGETDQDKLRQPDEAKAYTGYIGPFPAIK</sequence>
<protein>
    <recommendedName>
        <fullName evidence="4">Alkaline phosphatase</fullName>
    </recommendedName>
</protein>
<name>A0A090BUB2_9GAMM</name>
<accession>A0A090BUB2</accession>
<keyword evidence="1" id="KW-0732">Signal</keyword>
<dbReference type="STRING" id="40754.THII_0504"/>
<gene>
    <name evidence="2" type="ORF">THII_0504</name>
</gene>
<organism evidence="2 3">
    <name type="scientific">Thioploca ingrica</name>
    <dbReference type="NCBI Taxonomy" id="40754"/>
    <lineage>
        <taxon>Bacteria</taxon>
        <taxon>Pseudomonadati</taxon>
        <taxon>Pseudomonadota</taxon>
        <taxon>Gammaproteobacteria</taxon>
        <taxon>Thiotrichales</taxon>
        <taxon>Thiotrichaceae</taxon>
        <taxon>Thioploca</taxon>
    </lineage>
</organism>